<gene>
    <name evidence="3" type="ORF">BRADI_4g31063v3</name>
</gene>
<evidence type="ECO:0000256" key="1">
    <source>
        <dbReference type="SAM" id="Phobius"/>
    </source>
</evidence>
<organism evidence="3">
    <name type="scientific">Brachypodium distachyon</name>
    <name type="common">Purple false brome</name>
    <name type="synonym">Trachynia distachya</name>
    <dbReference type="NCBI Taxonomy" id="15368"/>
    <lineage>
        <taxon>Eukaryota</taxon>
        <taxon>Viridiplantae</taxon>
        <taxon>Streptophyta</taxon>
        <taxon>Embryophyta</taxon>
        <taxon>Tracheophyta</taxon>
        <taxon>Spermatophyta</taxon>
        <taxon>Magnoliopsida</taxon>
        <taxon>Liliopsida</taxon>
        <taxon>Poales</taxon>
        <taxon>Poaceae</taxon>
        <taxon>BOP clade</taxon>
        <taxon>Pooideae</taxon>
        <taxon>Stipodae</taxon>
        <taxon>Brachypodieae</taxon>
        <taxon>Brachypodium</taxon>
    </lineage>
</organism>
<keyword evidence="2" id="KW-0732">Signal</keyword>
<reference evidence="4" key="3">
    <citation type="submission" date="2018-08" db="UniProtKB">
        <authorList>
            <consortium name="EnsemblPlants"/>
        </authorList>
    </citation>
    <scope>IDENTIFICATION</scope>
    <source>
        <strain evidence="4">cv. Bd21</strain>
    </source>
</reference>
<keyword evidence="1" id="KW-1133">Transmembrane helix</keyword>
<dbReference type="EnsemblPlants" id="PNT64656">
    <property type="protein sequence ID" value="PNT64656"/>
    <property type="gene ID" value="BRADI_4g31063v3"/>
</dbReference>
<evidence type="ECO:0000313" key="5">
    <source>
        <dbReference type="Proteomes" id="UP000008810"/>
    </source>
</evidence>
<accession>A0A2K2CRJ8</accession>
<feature type="transmembrane region" description="Helical" evidence="1">
    <location>
        <begin position="60"/>
        <end position="78"/>
    </location>
</feature>
<evidence type="ECO:0000256" key="2">
    <source>
        <dbReference type="SAM" id="SignalP"/>
    </source>
</evidence>
<keyword evidence="1" id="KW-0472">Membrane</keyword>
<reference evidence="3" key="2">
    <citation type="submission" date="2017-06" db="EMBL/GenBank/DDBJ databases">
        <title>WGS assembly of Brachypodium distachyon.</title>
        <authorList>
            <consortium name="The International Brachypodium Initiative"/>
            <person name="Lucas S."/>
            <person name="Harmon-Smith M."/>
            <person name="Lail K."/>
            <person name="Tice H."/>
            <person name="Grimwood J."/>
            <person name="Bruce D."/>
            <person name="Barry K."/>
            <person name="Shu S."/>
            <person name="Lindquist E."/>
            <person name="Wang M."/>
            <person name="Pitluck S."/>
            <person name="Vogel J.P."/>
            <person name="Garvin D.F."/>
            <person name="Mockler T.C."/>
            <person name="Schmutz J."/>
            <person name="Rokhsar D."/>
            <person name="Bevan M.W."/>
        </authorList>
    </citation>
    <scope>NUCLEOTIDE SEQUENCE</scope>
    <source>
        <strain evidence="3">Bd21</strain>
    </source>
</reference>
<feature type="chain" id="PRO_5036043245" description="Secreted peptide" evidence="2">
    <location>
        <begin position="20"/>
        <end position="86"/>
    </location>
</feature>
<dbReference type="EMBL" id="CM000883">
    <property type="protein sequence ID" value="PNT64656.1"/>
    <property type="molecule type" value="Genomic_DNA"/>
</dbReference>
<evidence type="ECO:0000313" key="3">
    <source>
        <dbReference type="EMBL" id="PNT64656.1"/>
    </source>
</evidence>
<proteinExistence type="predicted"/>
<reference evidence="3 4" key="1">
    <citation type="journal article" date="2010" name="Nature">
        <title>Genome sequencing and analysis of the model grass Brachypodium distachyon.</title>
        <authorList>
            <consortium name="International Brachypodium Initiative"/>
        </authorList>
    </citation>
    <scope>NUCLEOTIDE SEQUENCE [LARGE SCALE GENOMIC DNA]</scope>
    <source>
        <strain evidence="3 4">Bd21</strain>
    </source>
</reference>
<dbReference type="InParanoid" id="A0A2K2CRJ8"/>
<keyword evidence="1" id="KW-0812">Transmembrane</keyword>
<name>A0A2K2CRJ8_BRADI</name>
<dbReference type="AlphaFoldDB" id="A0A2K2CRJ8"/>
<dbReference type="Proteomes" id="UP000008810">
    <property type="component" value="Chromosome 4"/>
</dbReference>
<protein>
    <recommendedName>
        <fullName evidence="6">Secreted peptide</fullName>
    </recommendedName>
</protein>
<feature type="signal peptide" evidence="2">
    <location>
        <begin position="1"/>
        <end position="19"/>
    </location>
</feature>
<dbReference type="Gramene" id="PNT64656">
    <property type="protein sequence ID" value="PNT64656"/>
    <property type="gene ID" value="BRADI_4g31063v3"/>
</dbReference>
<sequence>MSILLCILLPFLCFGYSCCSRSPLAPLVVVARSGGILSGCPSSVRRILVFSHTMLSLRPLLVLFLVQISVGLVLFLYACKLSVQLV</sequence>
<evidence type="ECO:0000313" key="4">
    <source>
        <dbReference type="EnsemblPlants" id="PNT64656"/>
    </source>
</evidence>
<evidence type="ECO:0008006" key="6">
    <source>
        <dbReference type="Google" id="ProtNLM"/>
    </source>
</evidence>
<keyword evidence="5" id="KW-1185">Reference proteome</keyword>